<proteinExistence type="predicted"/>
<reference evidence="1 2" key="1">
    <citation type="submission" date="2007-11" db="EMBL/GenBank/DDBJ databases">
        <title>Draft genome sequence of Bacteroides stercoris(ATCC 43183).</title>
        <authorList>
            <person name="Sudarsanam P."/>
            <person name="Ley R."/>
            <person name="Guruge J."/>
            <person name="Turnbaugh P.J."/>
            <person name="Mahowald M."/>
            <person name="Liep D."/>
            <person name="Gordon J."/>
        </authorList>
    </citation>
    <scope>NUCLEOTIDE SEQUENCE [LARGE SCALE GENOMIC DNA]</scope>
    <source>
        <strain evidence="1 2">ATCC 43183</strain>
    </source>
</reference>
<comment type="caution">
    <text evidence="1">The sequence shown here is derived from an EMBL/GenBank/DDBJ whole genome shotgun (WGS) entry which is preliminary data.</text>
</comment>
<gene>
    <name evidence="1" type="ORF">BACSTE_01044</name>
</gene>
<dbReference type="HOGENOM" id="CLU_3196341_0_0_10"/>
<reference evidence="1 2" key="2">
    <citation type="submission" date="2007-11" db="EMBL/GenBank/DDBJ databases">
        <authorList>
            <person name="Fulton L."/>
            <person name="Clifton S."/>
            <person name="Fulton B."/>
            <person name="Xu J."/>
            <person name="Minx P."/>
            <person name="Pepin K.H."/>
            <person name="Johnson M."/>
            <person name="Thiruvilangam P."/>
            <person name="Bhonagiri V."/>
            <person name="Nash W.E."/>
            <person name="Mardis E.R."/>
            <person name="Wilson R.K."/>
        </authorList>
    </citation>
    <scope>NUCLEOTIDE SEQUENCE [LARGE SCALE GENOMIC DNA]</scope>
    <source>
        <strain evidence="1 2">ATCC 43183</strain>
    </source>
</reference>
<dbReference type="AlphaFoldDB" id="B0NNX8"/>
<dbReference type="EMBL" id="ABFZ02000018">
    <property type="protein sequence ID" value="EDS15605.1"/>
    <property type="molecule type" value="Genomic_DNA"/>
</dbReference>
<name>B0NNX8_BACSE</name>
<evidence type="ECO:0000313" key="2">
    <source>
        <dbReference type="Proteomes" id="UP000004713"/>
    </source>
</evidence>
<accession>B0NNX8</accession>
<dbReference type="Proteomes" id="UP000004713">
    <property type="component" value="Unassembled WGS sequence"/>
</dbReference>
<sequence>MAILKFYFRLPVSHPVFCGLFLFTHFLSPHRCFPLFIRHTIRYAP</sequence>
<organism evidence="1 2">
    <name type="scientific">Bacteroides stercoris ATCC 43183</name>
    <dbReference type="NCBI Taxonomy" id="449673"/>
    <lineage>
        <taxon>Bacteria</taxon>
        <taxon>Pseudomonadati</taxon>
        <taxon>Bacteroidota</taxon>
        <taxon>Bacteroidia</taxon>
        <taxon>Bacteroidales</taxon>
        <taxon>Bacteroidaceae</taxon>
        <taxon>Bacteroides</taxon>
    </lineage>
</organism>
<protein>
    <submittedName>
        <fullName evidence="1">Uncharacterized protein</fullName>
    </submittedName>
</protein>
<evidence type="ECO:0000313" key="1">
    <source>
        <dbReference type="EMBL" id="EDS15605.1"/>
    </source>
</evidence>